<comment type="caution">
    <text evidence="7">The sequence shown here is derived from an EMBL/GenBank/DDBJ whole genome shotgun (WGS) entry which is preliminary data.</text>
</comment>
<evidence type="ECO:0000256" key="4">
    <source>
        <dbReference type="PROSITE-ProRule" id="PRU00508"/>
    </source>
</evidence>
<dbReference type="Proteomes" id="UP000031668">
    <property type="component" value="Unassembled WGS sequence"/>
</dbReference>
<dbReference type="InterPro" id="IPR039164">
    <property type="entry name" value="UBR1-like"/>
</dbReference>
<comment type="similarity">
    <text evidence="5">Belongs to the E3 ubiquitin-protein ligase UBR1-like family.</text>
</comment>
<reference evidence="7 8" key="1">
    <citation type="journal article" date="2014" name="Genome Biol. Evol.">
        <title>The genome of the myxosporean Thelohanellus kitauei shows adaptations to nutrient acquisition within its fish host.</title>
        <authorList>
            <person name="Yang Y."/>
            <person name="Xiong J."/>
            <person name="Zhou Z."/>
            <person name="Huo F."/>
            <person name="Miao W."/>
            <person name="Ran C."/>
            <person name="Liu Y."/>
            <person name="Zhang J."/>
            <person name="Feng J."/>
            <person name="Wang M."/>
            <person name="Wang M."/>
            <person name="Wang L."/>
            <person name="Yao B."/>
        </authorList>
    </citation>
    <scope>NUCLEOTIDE SEQUENCE [LARGE SCALE GENOMIC DNA]</scope>
    <source>
        <strain evidence="7">Wuqing</strain>
    </source>
</reference>
<dbReference type="UniPathway" id="UPA00143"/>
<proteinExistence type="inferred from homology"/>
<comment type="function">
    <text evidence="5">Ubiquitin ligase protein which is a component of the N-end rule pathway. Recognizes and binds to proteins bearing specific N-terminal residues that are destabilizing according to the N-end rule, leading to their ubiquitination and subsequent degradation.</text>
</comment>
<dbReference type="GO" id="GO:0000151">
    <property type="term" value="C:ubiquitin ligase complex"/>
    <property type="evidence" value="ECO:0007669"/>
    <property type="project" value="TreeGrafter"/>
</dbReference>
<keyword evidence="3 5" id="KW-0862">Zinc</keyword>
<organism evidence="7 8">
    <name type="scientific">Thelohanellus kitauei</name>
    <name type="common">Myxosporean</name>
    <dbReference type="NCBI Taxonomy" id="669202"/>
    <lineage>
        <taxon>Eukaryota</taxon>
        <taxon>Metazoa</taxon>
        <taxon>Cnidaria</taxon>
        <taxon>Myxozoa</taxon>
        <taxon>Myxosporea</taxon>
        <taxon>Bivalvulida</taxon>
        <taxon>Platysporina</taxon>
        <taxon>Myxobolidae</taxon>
        <taxon>Thelohanellus</taxon>
    </lineage>
</organism>
<evidence type="ECO:0000256" key="5">
    <source>
        <dbReference type="RuleBase" id="RU366018"/>
    </source>
</evidence>
<name>A0A0C2IJS0_THEKT</name>
<feature type="zinc finger region" description="UBR-type" evidence="4">
    <location>
        <begin position="68"/>
        <end position="140"/>
    </location>
</feature>
<keyword evidence="5" id="KW-0833">Ubl conjugation pathway</keyword>
<evidence type="ECO:0000256" key="1">
    <source>
        <dbReference type="ARBA" id="ARBA00022723"/>
    </source>
</evidence>
<dbReference type="PANTHER" id="PTHR21497">
    <property type="entry name" value="UBIQUITIN LIGASE E3 ALPHA-RELATED"/>
    <property type="match status" value="1"/>
</dbReference>
<protein>
    <recommendedName>
        <fullName evidence="5">E3 ubiquitin-protein ligase</fullName>
        <ecNumber evidence="5">2.3.2.27</ecNumber>
    </recommendedName>
</protein>
<comment type="pathway">
    <text evidence="5">Protein modification; protein ubiquitination.</text>
</comment>
<dbReference type="SMART" id="SM00396">
    <property type="entry name" value="ZnF_UBR1"/>
    <property type="match status" value="1"/>
</dbReference>
<dbReference type="GO" id="GO:0071596">
    <property type="term" value="P:ubiquitin-dependent protein catabolic process via the N-end rule pathway"/>
    <property type="evidence" value="ECO:0007669"/>
    <property type="project" value="UniProtKB-UniRule"/>
</dbReference>
<comment type="catalytic activity">
    <reaction evidence="5">
        <text>S-ubiquitinyl-[E2 ubiquitin-conjugating enzyme]-L-cysteine + [acceptor protein]-L-lysine = [E2 ubiquitin-conjugating enzyme]-L-cysteine + N(6)-ubiquitinyl-[acceptor protein]-L-lysine.</text>
        <dbReference type="EC" id="2.3.2.27"/>
    </reaction>
</comment>
<evidence type="ECO:0000313" key="8">
    <source>
        <dbReference type="Proteomes" id="UP000031668"/>
    </source>
</evidence>
<dbReference type="PROSITE" id="PS51157">
    <property type="entry name" value="ZF_UBR"/>
    <property type="match status" value="1"/>
</dbReference>
<dbReference type="Pfam" id="PF02207">
    <property type="entry name" value="zf-UBR"/>
    <property type="match status" value="1"/>
</dbReference>
<dbReference type="OrthoDB" id="26387at2759"/>
<evidence type="ECO:0000256" key="3">
    <source>
        <dbReference type="ARBA" id="ARBA00022833"/>
    </source>
</evidence>
<dbReference type="EMBL" id="JWZT01003745">
    <property type="protein sequence ID" value="KII65634.1"/>
    <property type="molecule type" value="Genomic_DNA"/>
</dbReference>
<gene>
    <name evidence="7" type="ORF">RF11_14262</name>
</gene>
<dbReference type="GO" id="GO:0005737">
    <property type="term" value="C:cytoplasm"/>
    <property type="evidence" value="ECO:0007669"/>
    <property type="project" value="TreeGrafter"/>
</dbReference>
<dbReference type="InterPro" id="IPR003126">
    <property type="entry name" value="Znf_UBR"/>
</dbReference>
<keyword evidence="8" id="KW-1185">Reference proteome</keyword>
<dbReference type="EC" id="2.3.2.27" evidence="5"/>
<sequence length="811" mass="93843">MEEIRSRIESIIINGLLVTSNDSEKDIRLIYSKTKLDTLVGSPLEDYIFEGSGPDIKQWFESDEGNLGMCTKVLTFDDPMYFCLECRAHDSCRICENCFQKSEHVNHEYKDYIAYCGDWTCDCGHADAWKCNATCSQHMKSDKSDGVILEPFLTRITHIFQYLCELLEEICTDDHSVLDHRIEKMLENYLSTKDSNSEPDMDEDQGINSRNTELYANAHKACLLIPFDGLEGLDTFIDCFTQILQIPYEDAEKIAGDMDDHGYSCVRYLSDVDSCEKAKESIEMSKRILFNGQPVNCRVTNVHCLYIMRLSAILIDIMNKFCFRKTQLCEILTELVFNKTSLAHVFVSNQHKLWNKLIWEINSRVLLIAKYSDAGKKYAALLFLKDITEIYAYFVQDRRVESHKFLVLMTNILHCPSAVVYLIENGFLCEMIGTYSNFLISAGIGAGADLIKLYDKDDIKRADIRRVLETQSLLYTCLHVSVQTTELFAHCRSQVSDACKRFVQFCFEFDDMQPMKIFFNKCDKEANDFMLYLFVSLFMFFDEFMNLSLNYDGISIEILESFLEPFSRDIERISGDHKGVSVVQKIINFCNIYTETFSILNLSHRVFVDVLVDCCVKGTLTQSIADKVFGNEEMLMWIARPAVTTISFMSSLLDVPWGKRPIYPGRLLNPYFEHNHILYLLMQDVQIIQILMSHLDPEMLLKYLLLNISPSLRDRVCLDKPMPPFLISQEFYRGYNLRNLLILIYNALLERYIIGNFENPQYQWVERQVIHFLVLGDDTLKILKTRSCYIEISALLEMAILTRTFSKPSTG</sequence>
<dbReference type="CDD" id="cd19672">
    <property type="entry name" value="UBR-box_UBR1_like"/>
    <property type="match status" value="1"/>
</dbReference>
<keyword evidence="5" id="KW-0808">Transferase</keyword>
<evidence type="ECO:0000259" key="6">
    <source>
        <dbReference type="PROSITE" id="PS51157"/>
    </source>
</evidence>
<keyword evidence="2 5" id="KW-0863">Zinc-finger</keyword>
<dbReference type="GO" id="GO:0016567">
    <property type="term" value="P:protein ubiquitination"/>
    <property type="evidence" value="ECO:0007669"/>
    <property type="project" value="UniProtKB-UniRule"/>
</dbReference>
<dbReference type="GO" id="GO:0008270">
    <property type="term" value="F:zinc ion binding"/>
    <property type="evidence" value="ECO:0007669"/>
    <property type="project" value="UniProtKB-UniRule"/>
</dbReference>
<dbReference type="Gene3D" id="2.10.110.30">
    <property type="match status" value="1"/>
</dbReference>
<accession>A0A0C2IJS0</accession>
<evidence type="ECO:0000313" key="7">
    <source>
        <dbReference type="EMBL" id="KII65634.1"/>
    </source>
</evidence>
<dbReference type="PANTHER" id="PTHR21497:SF24">
    <property type="entry name" value="E3 UBIQUITIN-PROTEIN LIGASE UBR1"/>
    <property type="match status" value="1"/>
</dbReference>
<dbReference type="GO" id="GO:0061630">
    <property type="term" value="F:ubiquitin protein ligase activity"/>
    <property type="evidence" value="ECO:0007669"/>
    <property type="project" value="UniProtKB-UniRule"/>
</dbReference>
<feature type="domain" description="UBR-type" evidence="6">
    <location>
        <begin position="68"/>
        <end position="140"/>
    </location>
</feature>
<dbReference type="AlphaFoldDB" id="A0A0C2IJS0"/>
<keyword evidence="1 5" id="KW-0479">Metal-binding</keyword>
<evidence type="ECO:0000256" key="2">
    <source>
        <dbReference type="ARBA" id="ARBA00022771"/>
    </source>
</evidence>